<comment type="caution">
    <text evidence="2">The sequence shown here is derived from an EMBL/GenBank/DDBJ whole genome shotgun (WGS) entry which is preliminary data.</text>
</comment>
<dbReference type="AlphaFoldDB" id="A0A0V0QSU2"/>
<organism evidence="2 3">
    <name type="scientific">Pseudocohnilembus persalinus</name>
    <name type="common">Ciliate</name>
    <dbReference type="NCBI Taxonomy" id="266149"/>
    <lineage>
        <taxon>Eukaryota</taxon>
        <taxon>Sar</taxon>
        <taxon>Alveolata</taxon>
        <taxon>Ciliophora</taxon>
        <taxon>Intramacronucleata</taxon>
        <taxon>Oligohymenophorea</taxon>
        <taxon>Scuticociliatia</taxon>
        <taxon>Philasterida</taxon>
        <taxon>Pseudocohnilembidae</taxon>
        <taxon>Pseudocohnilembus</taxon>
    </lineage>
</organism>
<keyword evidence="3" id="KW-1185">Reference proteome</keyword>
<dbReference type="Pfam" id="PF07890">
    <property type="entry name" value="Rrp15p"/>
    <property type="match status" value="1"/>
</dbReference>
<dbReference type="GO" id="GO:0006364">
    <property type="term" value="P:rRNA processing"/>
    <property type="evidence" value="ECO:0007669"/>
    <property type="project" value="InterPro"/>
</dbReference>
<evidence type="ECO:0000313" key="3">
    <source>
        <dbReference type="Proteomes" id="UP000054937"/>
    </source>
</evidence>
<dbReference type="OMA" id="DMRQKQN"/>
<feature type="region of interest" description="Disordered" evidence="1">
    <location>
        <begin position="1"/>
        <end position="99"/>
    </location>
</feature>
<protein>
    <recommendedName>
        <fullName evidence="4">Rrp15p-domain-containing protein</fullName>
    </recommendedName>
</protein>
<sequence length="201" mass="23593">MEAEDYEQYSNESDIQTKPKNEKKGKKKLLGKNSKKVVRLMKRFDEDSSDDNEPKIQEKSKEFNEHVEKSNKKNKKQQEKLKQQKQITQKAIEERETQSKTTIGNVFDEILNQDISKAKQKNPIFAQMQKPLKQIKKEIRQEKENKLRKKIKELKARRGHVKPSALSGEALIQEKELKIITTKGVIKIFEAITNFQKENVE</sequence>
<evidence type="ECO:0000313" key="2">
    <source>
        <dbReference type="EMBL" id="KRX05265.1"/>
    </source>
</evidence>
<reference evidence="2 3" key="1">
    <citation type="journal article" date="2015" name="Sci. Rep.">
        <title>Genome of the facultative scuticociliatosis pathogen Pseudocohnilembus persalinus provides insight into its virulence through horizontal gene transfer.</title>
        <authorList>
            <person name="Xiong J."/>
            <person name="Wang G."/>
            <person name="Cheng J."/>
            <person name="Tian M."/>
            <person name="Pan X."/>
            <person name="Warren A."/>
            <person name="Jiang C."/>
            <person name="Yuan D."/>
            <person name="Miao W."/>
        </authorList>
    </citation>
    <scope>NUCLEOTIDE SEQUENCE [LARGE SCALE GENOMIC DNA]</scope>
    <source>
        <strain evidence="2">36N120E</strain>
    </source>
</reference>
<feature type="compositionally biased region" description="Basic and acidic residues" evidence="1">
    <location>
        <begin position="42"/>
        <end position="82"/>
    </location>
</feature>
<evidence type="ECO:0008006" key="4">
    <source>
        <dbReference type="Google" id="ProtNLM"/>
    </source>
</evidence>
<feature type="compositionally biased region" description="Basic residues" evidence="1">
    <location>
        <begin position="23"/>
        <end position="41"/>
    </location>
</feature>
<dbReference type="InterPro" id="IPR012459">
    <property type="entry name" value="Rrp15"/>
</dbReference>
<name>A0A0V0QSU2_PSEPJ</name>
<dbReference type="OrthoDB" id="10634263at2759"/>
<dbReference type="InParanoid" id="A0A0V0QSU2"/>
<evidence type="ECO:0000256" key="1">
    <source>
        <dbReference type="SAM" id="MobiDB-lite"/>
    </source>
</evidence>
<proteinExistence type="predicted"/>
<dbReference type="EMBL" id="LDAU01000109">
    <property type="protein sequence ID" value="KRX05265.1"/>
    <property type="molecule type" value="Genomic_DNA"/>
</dbReference>
<gene>
    <name evidence="2" type="ORF">PPERSA_00566</name>
</gene>
<accession>A0A0V0QSU2</accession>
<dbReference type="Proteomes" id="UP000054937">
    <property type="component" value="Unassembled WGS sequence"/>
</dbReference>